<evidence type="ECO:0000256" key="1">
    <source>
        <dbReference type="SAM" id="SignalP"/>
    </source>
</evidence>
<name>A0A1M6TU11_9BACT</name>
<dbReference type="RefSeq" id="WP_073303808.1">
    <property type="nucleotide sequence ID" value="NZ_FRAW01000011.1"/>
</dbReference>
<organism evidence="2 3">
    <name type="scientific">Fibrobacter intestinalis</name>
    <dbReference type="NCBI Taxonomy" id="28122"/>
    <lineage>
        <taxon>Bacteria</taxon>
        <taxon>Pseudomonadati</taxon>
        <taxon>Fibrobacterota</taxon>
        <taxon>Fibrobacteria</taxon>
        <taxon>Fibrobacterales</taxon>
        <taxon>Fibrobacteraceae</taxon>
        <taxon>Fibrobacter</taxon>
    </lineage>
</organism>
<dbReference type="SUPFAM" id="SSF56935">
    <property type="entry name" value="Porins"/>
    <property type="match status" value="1"/>
</dbReference>
<evidence type="ECO:0000313" key="3">
    <source>
        <dbReference type="Proteomes" id="UP000184275"/>
    </source>
</evidence>
<dbReference type="EMBL" id="FRAW01000011">
    <property type="protein sequence ID" value="SHK60482.1"/>
    <property type="molecule type" value="Genomic_DNA"/>
</dbReference>
<accession>A0A1M6TU11</accession>
<feature type="signal peptide" evidence="1">
    <location>
        <begin position="1"/>
        <end position="18"/>
    </location>
</feature>
<gene>
    <name evidence="2" type="ORF">SAMN05720469_11127</name>
</gene>
<reference evidence="3" key="1">
    <citation type="submission" date="2016-11" db="EMBL/GenBank/DDBJ databases">
        <authorList>
            <person name="Varghese N."/>
            <person name="Submissions S."/>
        </authorList>
    </citation>
    <scope>NUCLEOTIDE SEQUENCE [LARGE SCALE GENOMIC DNA]</scope>
    <source>
        <strain evidence="3">UWOS</strain>
    </source>
</reference>
<keyword evidence="1" id="KW-0732">Signal</keyword>
<feature type="chain" id="PRO_5009921171" evidence="1">
    <location>
        <begin position="19"/>
        <end position="415"/>
    </location>
</feature>
<evidence type="ECO:0000313" key="2">
    <source>
        <dbReference type="EMBL" id="SHK60482.1"/>
    </source>
</evidence>
<dbReference type="Gene3D" id="2.40.160.60">
    <property type="entry name" value="Outer membrane protein transport protein (OMPP1/FadL/TodX)"/>
    <property type="match status" value="1"/>
</dbReference>
<dbReference type="AlphaFoldDB" id="A0A1M6TU11"/>
<proteinExistence type="predicted"/>
<dbReference type="Proteomes" id="UP000184275">
    <property type="component" value="Unassembled WGS sequence"/>
</dbReference>
<sequence length="415" mass="46103">MKRSIPLWIFLLALSVHAASMLGLEALGKPTEGASAITLGRGYSGGAKALSGYVEWNPASIAFEENTSFNASMVFEENVASRGGNSYASSTLEIPSLSFLFAMHKFGAVSLSLSQKYTSNLDEEVDDPKNTSLAKIEYKGNIYEIVPAYAVRMPFFRKISLGFAAHFVMGSVSRKLTLGADNSQVPAEDSWATNDAELTESADGSWKIKDHPAYYTGAVFYKGRRASYYFSYTTGYTLRNTLDYDLQFSQVDTLVPTKLRRDIDVPPTLATGIAYRFKKRHHIMLDFMLRGWDMDIRNIAGGWNLEDSTSTQTEFLVGAGYERSGSSDYFKKYLQRMDFRFGGWFRNYYIADVKEFGGSLGVGFPLGRRSTKIDIAVQGGLRQSDDDTVWDEKFIGIAIGLTGVGNWGNKPKTVH</sequence>
<protein>
    <submittedName>
        <fullName evidence="2">Long-chain fatty acid transport protein</fullName>
    </submittedName>
</protein>
<keyword evidence="3" id="KW-1185">Reference proteome</keyword>